<proteinExistence type="predicted"/>
<accession>A0A379GA50</accession>
<evidence type="ECO:0000313" key="2">
    <source>
        <dbReference type="Proteomes" id="UP000254235"/>
    </source>
</evidence>
<evidence type="ECO:0000313" key="1">
    <source>
        <dbReference type="EMBL" id="SUC37776.1"/>
    </source>
</evidence>
<protein>
    <submittedName>
        <fullName evidence="1">Uncharacterized protein</fullName>
    </submittedName>
</protein>
<sequence length="81" mass="9253">MRQISCSVTQQNGLFIVQNIRQRAFRKGYLLRNVYAANIPKGVGADSSRPHHQQKQLVVICKILRIAMPTVETKYEKNNIA</sequence>
<dbReference type="GeneID" id="78571885"/>
<organism evidence="1 2">
    <name type="scientific">Prevotella pallens</name>
    <dbReference type="NCBI Taxonomy" id="60133"/>
    <lineage>
        <taxon>Bacteria</taxon>
        <taxon>Pseudomonadati</taxon>
        <taxon>Bacteroidota</taxon>
        <taxon>Bacteroidia</taxon>
        <taxon>Bacteroidales</taxon>
        <taxon>Prevotellaceae</taxon>
        <taxon>Prevotella</taxon>
    </lineage>
</organism>
<gene>
    <name evidence="1" type="ORF">NCTC13043_02272</name>
</gene>
<name>A0A379GA50_9BACT</name>
<dbReference type="EMBL" id="UGTP01000003">
    <property type="protein sequence ID" value="SUC37776.1"/>
    <property type="molecule type" value="Genomic_DNA"/>
</dbReference>
<reference evidence="1 2" key="1">
    <citation type="submission" date="2018-06" db="EMBL/GenBank/DDBJ databases">
        <authorList>
            <consortium name="Pathogen Informatics"/>
            <person name="Doyle S."/>
        </authorList>
    </citation>
    <scope>NUCLEOTIDE SEQUENCE [LARGE SCALE GENOMIC DNA]</scope>
    <source>
        <strain evidence="1 2">NCTC13043</strain>
    </source>
</reference>
<dbReference type="RefSeq" id="WP_115084147.1">
    <property type="nucleotide sequence ID" value="NZ_UGTP01000003.1"/>
</dbReference>
<dbReference type="Proteomes" id="UP000254235">
    <property type="component" value="Unassembled WGS sequence"/>
</dbReference>
<dbReference type="AlphaFoldDB" id="A0A379GA50"/>